<evidence type="ECO:0000256" key="2">
    <source>
        <dbReference type="SAM" id="SignalP"/>
    </source>
</evidence>
<feature type="signal peptide" evidence="2">
    <location>
        <begin position="1"/>
        <end position="19"/>
    </location>
</feature>
<sequence length="254" mass="24566">MRVSLDLTFGLVLFSTVNAYVIPSRNVGADYVLPSRRIGAVKGISLSPHANSIQHDAEVGHGVHRRNPQGLMIGGLTLGGPDGGITGDGLNLGGNGNKGNGTAMAAGVKGKKPKKEKGMKGEKPAPAEGGEKPAGCAAPPPAGEGEKPKGEKPAPAEGGEKPAPPAGGEAPAGGEKPAPPAGGEAPAGGEKPAPPAGGEAPAGESEKFSEESGISLGKSGEAANLGGNLGITKGSDGSSSVGGKNGINVAASGY</sequence>
<dbReference type="EMBL" id="WNKQ01000004">
    <property type="protein sequence ID" value="KAF5852019.1"/>
    <property type="molecule type" value="Genomic_DNA"/>
</dbReference>
<feature type="chain" id="PRO_5034970455" evidence="2">
    <location>
        <begin position="20"/>
        <end position="254"/>
    </location>
</feature>
<protein>
    <submittedName>
        <fullName evidence="3">Uncharacterized protein</fullName>
    </submittedName>
</protein>
<feature type="compositionally biased region" description="Low complexity" evidence="1">
    <location>
        <begin position="166"/>
        <end position="203"/>
    </location>
</feature>
<evidence type="ECO:0000256" key="1">
    <source>
        <dbReference type="SAM" id="MobiDB-lite"/>
    </source>
</evidence>
<evidence type="ECO:0000313" key="3">
    <source>
        <dbReference type="EMBL" id="KAF5852019.1"/>
    </source>
</evidence>
<comment type="caution">
    <text evidence="3">The sequence shown here is derived from an EMBL/GenBank/DDBJ whole genome shotgun (WGS) entry which is preliminary data.</text>
</comment>
<feature type="region of interest" description="Disordered" evidence="1">
    <location>
        <begin position="101"/>
        <end position="254"/>
    </location>
</feature>
<keyword evidence="2" id="KW-0732">Signal</keyword>
<feature type="compositionally biased region" description="Basic and acidic residues" evidence="1">
    <location>
        <begin position="144"/>
        <end position="160"/>
    </location>
</feature>
<feature type="compositionally biased region" description="Basic and acidic residues" evidence="1">
    <location>
        <begin position="116"/>
        <end position="131"/>
    </location>
</feature>
<name>A0A8H5ZPN6_COCSA</name>
<reference evidence="3" key="1">
    <citation type="submission" date="2019-11" db="EMBL/GenBank/DDBJ databases">
        <title>Bipolaris sorokiniana Genome sequencing.</title>
        <authorList>
            <person name="Wang H."/>
        </authorList>
    </citation>
    <scope>NUCLEOTIDE SEQUENCE</scope>
</reference>
<accession>A0A8H5ZPN6</accession>
<organism evidence="3 4">
    <name type="scientific">Cochliobolus sativus</name>
    <name type="common">Common root rot and spot blotch fungus</name>
    <name type="synonym">Bipolaris sorokiniana</name>
    <dbReference type="NCBI Taxonomy" id="45130"/>
    <lineage>
        <taxon>Eukaryota</taxon>
        <taxon>Fungi</taxon>
        <taxon>Dikarya</taxon>
        <taxon>Ascomycota</taxon>
        <taxon>Pezizomycotina</taxon>
        <taxon>Dothideomycetes</taxon>
        <taxon>Pleosporomycetidae</taxon>
        <taxon>Pleosporales</taxon>
        <taxon>Pleosporineae</taxon>
        <taxon>Pleosporaceae</taxon>
        <taxon>Bipolaris</taxon>
    </lineage>
</organism>
<dbReference type="AlphaFoldDB" id="A0A8H5ZPN6"/>
<proteinExistence type="predicted"/>
<evidence type="ECO:0000313" key="4">
    <source>
        <dbReference type="Proteomes" id="UP000624244"/>
    </source>
</evidence>
<dbReference type="Proteomes" id="UP000624244">
    <property type="component" value="Unassembled WGS sequence"/>
</dbReference>
<gene>
    <name evidence="3" type="ORF">GGP41_000759</name>
</gene>